<evidence type="ECO:0000313" key="3">
    <source>
        <dbReference type="Proteomes" id="UP000001881"/>
    </source>
</evidence>
<dbReference type="OrthoDB" id="1046782at2759"/>
<dbReference type="PANTHER" id="PTHR13593:SF146">
    <property type="entry name" value="PLC-LIKE PHOSPHODIESTERASE"/>
    <property type="match status" value="1"/>
</dbReference>
<evidence type="ECO:0000256" key="1">
    <source>
        <dbReference type="SAM" id="MobiDB-lite"/>
    </source>
</evidence>
<dbReference type="GeneID" id="10810289"/>
<evidence type="ECO:0000313" key="2">
    <source>
        <dbReference type="EMBL" id="CCC07935.1"/>
    </source>
</evidence>
<keyword evidence="3" id="KW-1185">Reference proteome</keyword>
<dbReference type="VEuPathDB" id="FungiDB:SMAC_01498"/>
<feature type="compositionally biased region" description="Low complexity" evidence="1">
    <location>
        <begin position="10"/>
        <end position="32"/>
    </location>
</feature>
<dbReference type="Proteomes" id="UP000001881">
    <property type="component" value="Unassembled WGS sequence"/>
</dbReference>
<dbReference type="EMBL" id="CABT02000004">
    <property type="protein sequence ID" value="CCC07935.1"/>
    <property type="molecule type" value="Genomic_DNA"/>
</dbReference>
<gene>
    <name evidence="2" type="ORF">SMAC_01498</name>
</gene>
<dbReference type="AlphaFoldDB" id="F7VR02"/>
<sequence length="555" mass="60776">MRLKTLFKRSPTSTSSSSSASASDSKSSFSSASPSALLRKMSFKIQEKLPSKGIFVNAYISPTVASWGACSITLSVPGETVVFQSSSSDPKQKQFFSRAIEVEARNIPSLFDKKGRFSFRVNLNVNGQQENRVITEQWIDVNAVTGLATGGTMDSIASTPSIFSWVDPDGTPKRREVVVTYGFYESGPTTQRQDILPKRHQCYIAVSPAGSRWMEDLIPPGSWQENRRFRRLVLPSAHDSGMNSMASSTRLLNKMGGAVVGTLVHDSRIMAEIADAVSGPAIALIAPNIIFSLAMTQKDSLDAMLRIGARYFEFRPAYCHSVVRAAMQKGKDGLPDRLYFQHGAIPGMGYDVFLADVVAFLLAHQSEIVVVQLRWDGVPAECAKPSDQDKREYLAKALEKAGDRIVVGNENDMRNATIAELRRDKKRLIMMESVDSLSTYTDEGNATMDGQSIVDAFPRMLTENNWKGKAFINIQCQATATNIPKAVAFSVLEAGTTSSCILATKAVCDSKTLPWCRDNVLATCGFDTLVVMMNDFIDGATADVAYQLSKQRLIA</sequence>
<comment type="caution">
    <text evidence="2">The sequence shown here is derived from an EMBL/GenBank/DDBJ whole genome shotgun (WGS) entry which is preliminary data.</text>
</comment>
<feature type="region of interest" description="Disordered" evidence="1">
    <location>
        <begin position="1"/>
        <end position="32"/>
    </location>
</feature>
<dbReference type="HOGENOM" id="CLU_024751_0_0_1"/>
<dbReference type="Gene3D" id="3.20.20.190">
    <property type="entry name" value="Phosphatidylinositol (PI) phosphodiesterase"/>
    <property type="match status" value="1"/>
</dbReference>
<dbReference type="GO" id="GO:0008081">
    <property type="term" value="F:phosphoric diester hydrolase activity"/>
    <property type="evidence" value="ECO:0007669"/>
    <property type="project" value="InterPro"/>
</dbReference>
<dbReference type="CDD" id="cd08620">
    <property type="entry name" value="PI-PLCXDc_like_1"/>
    <property type="match status" value="1"/>
</dbReference>
<accession>F7VR02</accession>
<protein>
    <submittedName>
        <fullName evidence="2">WGS project CABT00000000 data, contig 2.4</fullName>
    </submittedName>
</protein>
<dbReference type="PANTHER" id="PTHR13593">
    <property type="match status" value="1"/>
</dbReference>
<name>F7VR02_SORMK</name>
<dbReference type="InParanoid" id="F7VR02"/>
<dbReference type="eggNOG" id="KOG4306">
    <property type="taxonomic scope" value="Eukaryota"/>
</dbReference>
<reference evidence="2 3" key="1">
    <citation type="journal article" date="2010" name="PLoS Genet.">
        <title>De novo assembly of a 40 Mb eukaryotic genome from short sequence reads: Sordaria macrospora, a model organism for fungal morphogenesis.</title>
        <authorList>
            <person name="Nowrousian M."/>
            <person name="Stajich J."/>
            <person name="Chu M."/>
            <person name="Engh I."/>
            <person name="Espagne E."/>
            <person name="Halliday K."/>
            <person name="Kamerewerd J."/>
            <person name="Kempken F."/>
            <person name="Knab B."/>
            <person name="Kuo H.C."/>
            <person name="Osiewacz H.D."/>
            <person name="Poeggeler S."/>
            <person name="Read N."/>
            <person name="Seiler S."/>
            <person name="Smith K."/>
            <person name="Zickler D."/>
            <person name="Kueck U."/>
            <person name="Freitag M."/>
        </authorList>
    </citation>
    <scope>NUCLEOTIDE SEQUENCE [LARGE SCALE GENOMIC DNA]</scope>
    <source>
        <strain evidence="3">ATCC MYA-333 / DSM 997 / K(L3346) / K-hell</strain>
        <tissue evidence="2">Mycelium</tissue>
    </source>
</reference>
<proteinExistence type="predicted"/>
<dbReference type="GO" id="GO:0006629">
    <property type="term" value="P:lipid metabolic process"/>
    <property type="evidence" value="ECO:0007669"/>
    <property type="project" value="InterPro"/>
</dbReference>
<dbReference type="KEGG" id="smp:10810289"/>
<dbReference type="OMA" id="PKQHQCY"/>
<organism evidence="2 3">
    <name type="scientific">Sordaria macrospora (strain ATCC MYA-333 / DSM 997 / K(L3346) / K-hell)</name>
    <dbReference type="NCBI Taxonomy" id="771870"/>
    <lineage>
        <taxon>Eukaryota</taxon>
        <taxon>Fungi</taxon>
        <taxon>Dikarya</taxon>
        <taxon>Ascomycota</taxon>
        <taxon>Pezizomycotina</taxon>
        <taxon>Sordariomycetes</taxon>
        <taxon>Sordariomycetidae</taxon>
        <taxon>Sordariales</taxon>
        <taxon>Sordariaceae</taxon>
        <taxon>Sordaria</taxon>
    </lineage>
</organism>
<dbReference type="InterPro" id="IPR017946">
    <property type="entry name" value="PLC-like_Pdiesterase_TIM-brl"/>
</dbReference>
<dbReference type="InterPro" id="IPR051057">
    <property type="entry name" value="PI-PLC_domain"/>
</dbReference>
<dbReference type="SUPFAM" id="SSF51695">
    <property type="entry name" value="PLC-like phosphodiesterases"/>
    <property type="match status" value="1"/>
</dbReference>